<proteinExistence type="predicted"/>
<reference evidence="1 2" key="1">
    <citation type="submission" date="2020-07" db="EMBL/GenBank/DDBJ databases">
        <title>Comparative genomics of pyrophilous fungi reveals a link between fire events and developmental genes.</title>
        <authorList>
            <consortium name="DOE Joint Genome Institute"/>
            <person name="Steindorff A.S."/>
            <person name="Carver A."/>
            <person name="Calhoun S."/>
            <person name="Stillman K."/>
            <person name="Liu H."/>
            <person name="Lipzen A."/>
            <person name="Pangilinan J."/>
            <person name="Labutti K."/>
            <person name="Bruns T.D."/>
            <person name="Grigoriev I.V."/>
        </authorList>
    </citation>
    <scope>NUCLEOTIDE SEQUENCE [LARGE SCALE GENOMIC DNA]</scope>
    <source>
        <strain evidence="1 2">CBS 144469</strain>
    </source>
</reference>
<accession>A0A8H6IGF3</accession>
<protein>
    <submittedName>
        <fullName evidence="1">Uncharacterized protein</fullName>
    </submittedName>
</protein>
<keyword evidence="2" id="KW-1185">Reference proteome</keyword>
<dbReference type="EMBL" id="JACGCI010000004">
    <property type="protein sequence ID" value="KAF6764514.1"/>
    <property type="molecule type" value="Genomic_DNA"/>
</dbReference>
<dbReference type="AlphaFoldDB" id="A0A8H6IGF3"/>
<evidence type="ECO:0000313" key="2">
    <source>
        <dbReference type="Proteomes" id="UP000521943"/>
    </source>
</evidence>
<gene>
    <name evidence="1" type="ORF">DFP72DRAFT_955578</name>
</gene>
<sequence>MVRIATAHHENLQNVYEHQLDAAEWEARADTVLSHLEPKVSDTDREEMDASITPEEVAAAIRNIKSGKAAGLDGIPIEIWKFLLLGHPEEQTRDEQGKKVRISAGIEHALAAVLNDIAEHGVAPGTDFSEGW</sequence>
<feature type="non-terminal residue" evidence="1">
    <location>
        <position position="132"/>
    </location>
</feature>
<comment type="caution">
    <text evidence="1">The sequence shown here is derived from an EMBL/GenBank/DDBJ whole genome shotgun (WGS) entry which is preliminary data.</text>
</comment>
<organism evidence="1 2">
    <name type="scientific">Ephemerocybe angulata</name>
    <dbReference type="NCBI Taxonomy" id="980116"/>
    <lineage>
        <taxon>Eukaryota</taxon>
        <taxon>Fungi</taxon>
        <taxon>Dikarya</taxon>
        <taxon>Basidiomycota</taxon>
        <taxon>Agaricomycotina</taxon>
        <taxon>Agaricomycetes</taxon>
        <taxon>Agaricomycetidae</taxon>
        <taxon>Agaricales</taxon>
        <taxon>Agaricineae</taxon>
        <taxon>Psathyrellaceae</taxon>
        <taxon>Ephemerocybe</taxon>
    </lineage>
</organism>
<name>A0A8H6IGF3_9AGAR</name>
<dbReference type="Proteomes" id="UP000521943">
    <property type="component" value="Unassembled WGS sequence"/>
</dbReference>
<evidence type="ECO:0000313" key="1">
    <source>
        <dbReference type="EMBL" id="KAF6764514.1"/>
    </source>
</evidence>
<dbReference type="OrthoDB" id="3067660at2759"/>